<dbReference type="InterPro" id="IPR001789">
    <property type="entry name" value="Sig_transdc_resp-reg_receiver"/>
</dbReference>
<evidence type="ECO:0008006" key="12">
    <source>
        <dbReference type="Google" id="ProtNLM"/>
    </source>
</evidence>
<dbReference type="Proteomes" id="UP000178774">
    <property type="component" value="Unassembled WGS sequence"/>
</dbReference>
<dbReference type="Pfam" id="PF00486">
    <property type="entry name" value="Trans_reg_C"/>
    <property type="match status" value="1"/>
</dbReference>
<dbReference type="Gene3D" id="3.40.50.2300">
    <property type="match status" value="1"/>
</dbReference>
<evidence type="ECO:0000259" key="8">
    <source>
        <dbReference type="PROSITE" id="PS50110"/>
    </source>
</evidence>
<dbReference type="PANTHER" id="PTHR48111:SF22">
    <property type="entry name" value="REGULATOR OF RPOS"/>
    <property type="match status" value="1"/>
</dbReference>
<dbReference type="PANTHER" id="PTHR48111">
    <property type="entry name" value="REGULATOR OF RPOS"/>
    <property type="match status" value="1"/>
</dbReference>
<dbReference type="Gene3D" id="6.10.250.690">
    <property type="match status" value="1"/>
</dbReference>
<evidence type="ECO:0000256" key="7">
    <source>
        <dbReference type="PROSITE-ProRule" id="PRU01091"/>
    </source>
</evidence>
<dbReference type="GO" id="GO:0032993">
    <property type="term" value="C:protein-DNA complex"/>
    <property type="evidence" value="ECO:0007669"/>
    <property type="project" value="TreeGrafter"/>
</dbReference>
<evidence type="ECO:0000256" key="3">
    <source>
        <dbReference type="ARBA" id="ARBA00023015"/>
    </source>
</evidence>
<evidence type="ECO:0000313" key="10">
    <source>
        <dbReference type="EMBL" id="OGZ66149.1"/>
    </source>
</evidence>
<dbReference type="GO" id="GO:0000976">
    <property type="term" value="F:transcription cis-regulatory region binding"/>
    <property type="evidence" value="ECO:0007669"/>
    <property type="project" value="TreeGrafter"/>
</dbReference>
<name>A0A1G2HUS0_9BACT</name>
<organism evidence="10 11">
    <name type="scientific">Candidatus Staskawiczbacteria bacterium RIFCSPHIGHO2_01_FULL_41_41</name>
    <dbReference type="NCBI Taxonomy" id="1802203"/>
    <lineage>
        <taxon>Bacteria</taxon>
        <taxon>Candidatus Staskawicziibacteriota</taxon>
    </lineage>
</organism>
<keyword evidence="2" id="KW-0902">Two-component regulatory system</keyword>
<dbReference type="InterPro" id="IPR036388">
    <property type="entry name" value="WH-like_DNA-bd_sf"/>
</dbReference>
<evidence type="ECO:0000256" key="6">
    <source>
        <dbReference type="PROSITE-ProRule" id="PRU00169"/>
    </source>
</evidence>
<dbReference type="PROSITE" id="PS51755">
    <property type="entry name" value="OMPR_PHOB"/>
    <property type="match status" value="1"/>
</dbReference>
<dbReference type="SMART" id="SM00448">
    <property type="entry name" value="REC"/>
    <property type="match status" value="1"/>
</dbReference>
<dbReference type="GO" id="GO:0000156">
    <property type="term" value="F:phosphorelay response regulator activity"/>
    <property type="evidence" value="ECO:0007669"/>
    <property type="project" value="TreeGrafter"/>
</dbReference>
<dbReference type="GO" id="GO:0006355">
    <property type="term" value="P:regulation of DNA-templated transcription"/>
    <property type="evidence" value="ECO:0007669"/>
    <property type="project" value="InterPro"/>
</dbReference>
<dbReference type="SMART" id="SM00862">
    <property type="entry name" value="Trans_reg_C"/>
    <property type="match status" value="1"/>
</dbReference>
<dbReference type="AlphaFoldDB" id="A0A1G2HUS0"/>
<evidence type="ECO:0000259" key="9">
    <source>
        <dbReference type="PROSITE" id="PS51755"/>
    </source>
</evidence>
<evidence type="ECO:0000256" key="4">
    <source>
        <dbReference type="ARBA" id="ARBA00023125"/>
    </source>
</evidence>
<evidence type="ECO:0000256" key="1">
    <source>
        <dbReference type="ARBA" id="ARBA00022553"/>
    </source>
</evidence>
<feature type="DNA-binding region" description="OmpR/PhoB-type" evidence="7">
    <location>
        <begin position="126"/>
        <end position="224"/>
    </location>
</feature>
<dbReference type="CDD" id="cd17624">
    <property type="entry name" value="REC_OmpR_PmrA-like"/>
    <property type="match status" value="1"/>
</dbReference>
<dbReference type="SUPFAM" id="SSF52172">
    <property type="entry name" value="CheY-like"/>
    <property type="match status" value="1"/>
</dbReference>
<keyword evidence="3" id="KW-0805">Transcription regulation</keyword>
<keyword evidence="5" id="KW-0804">Transcription</keyword>
<keyword evidence="4 7" id="KW-0238">DNA-binding</keyword>
<feature type="domain" description="Response regulatory" evidence="8">
    <location>
        <begin position="2"/>
        <end position="118"/>
    </location>
</feature>
<protein>
    <recommendedName>
        <fullName evidence="12">DNA-binding response regulator</fullName>
    </recommendedName>
</protein>
<dbReference type="PROSITE" id="PS50110">
    <property type="entry name" value="RESPONSE_REGULATORY"/>
    <property type="match status" value="1"/>
</dbReference>
<dbReference type="CDD" id="cd00383">
    <property type="entry name" value="trans_reg_C"/>
    <property type="match status" value="1"/>
</dbReference>
<evidence type="ECO:0000256" key="5">
    <source>
        <dbReference type="ARBA" id="ARBA00023163"/>
    </source>
</evidence>
<feature type="modified residue" description="4-aspartylphosphate" evidence="6">
    <location>
        <position position="53"/>
    </location>
</feature>
<dbReference type="GO" id="GO:0005829">
    <property type="term" value="C:cytosol"/>
    <property type="evidence" value="ECO:0007669"/>
    <property type="project" value="TreeGrafter"/>
</dbReference>
<reference evidence="10 11" key="1">
    <citation type="journal article" date="2016" name="Nat. Commun.">
        <title>Thousands of microbial genomes shed light on interconnected biogeochemical processes in an aquifer system.</title>
        <authorList>
            <person name="Anantharaman K."/>
            <person name="Brown C.T."/>
            <person name="Hug L.A."/>
            <person name="Sharon I."/>
            <person name="Castelle C.J."/>
            <person name="Probst A.J."/>
            <person name="Thomas B.C."/>
            <person name="Singh A."/>
            <person name="Wilkins M.J."/>
            <person name="Karaoz U."/>
            <person name="Brodie E.L."/>
            <person name="Williams K.H."/>
            <person name="Hubbard S.S."/>
            <person name="Banfield J.F."/>
        </authorList>
    </citation>
    <scope>NUCLEOTIDE SEQUENCE [LARGE SCALE GENOMIC DNA]</scope>
</reference>
<evidence type="ECO:0000313" key="11">
    <source>
        <dbReference type="Proteomes" id="UP000178774"/>
    </source>
</evidence>
<accession>A0A1G2HUS0</accession>
<dbReference type="InterPro" id="IPR039420">
    <property type="entry name" value="WalR-like"/>
</dbReference>
<comment type="caution">
    <text evidence="10">The sequence shown here is derived from an EMBL/GenBank/DDBJ whole genome shotgun (WGS) entry which is preliminary data.</text>
</comment>
<gene>
    <name evidence="10" type="ORF">A2822_03930</name>
</gene>
<dbReference type="InterPro" id="IPR011006">
    <property type="entry name" value="CheY-like_superfamily"/>
</dbReference>
<dbReference type="FunFam" id="3.40.50.2300:FF:000002">
    <property type="entry name" value="DNA-binding response regulator PhoP"/>
    <property type="match status" value="1"/>
</dbReference>
<dbReference type="EMBL" id="MHOP01000008">
    <property type="protein sequence ID" value="OGZ66149.1"/>
    <property type="molecule type" value="Genomic_DNA"/>
</dbReference>
<evidence type="ECO:0000256" key="2">
    <source>
        <dbReference type="ARBA" id="ARBA00023012"/>
    </source>
</evidence>
<dbReference type="Pfam" id="PF00072">
    <property type="entry name" value="Response_reg"/>
    <property type="match status" value="1"/>
</dbReference>
<dbReference type="FunFam" id="1.10.10.10:FF:000005">
    <property type="entry name" value="Two-component system response regulator"/>
    <property type="match status" value="1"/>
</dbReference>
<dbReference type="InterPro" id="IPR001867">
    <property type="entry name" value="OmpR/PhoB-type_DNA-bd"/>
</dbReference>
<proteinExistence type="predicted"/>
<dbReference type="Gene3D" id="1.10.10.10">
    <property type="entry name" value="Winged helix-like DNA-binding domain superfamily/Winged helix DNA-binding domain"/>
    <property type="match status" value="1"/>
</dbReference>
<sequence length="226" mass="26098">MRILIVEDEQALAKIIKDSLETEGYAVDHLSDGQKAFGRIQSTHNEYDLIMLDLMLPNKGGLQICQEMRKMNIDTPVLILTVNDDLESKVSLFDAGADDYLVKPFEFKELFSRIRAITRRPKKALSIELKVADIVLNPATQKVLRASKEIKLTLKEFRILEYFMRHPNIAVSREDLVRNVYDFDYDSFSNVLDVFINRLRNKIDSNRARKLIETVHGIGYRLNAHT</sequence>
<feature type="domain" description="OmpR/PhoB-type" evidence="9">
    <location>
        <begin position="126"/>
        <end position="224"/>
    </location>
</feature>
<keyword evidence="1 6" id="KW-0597">Phosphoprotein</keyword>